<organism evidence="3">
    <name type="scientific">mine drainage metagenome</name>
    <dbReference type="NCBI Taxonomy" id="410659"/>
    <lineage>
        <taxon>unclassified sequences</taxon>
        <taxon>metagenomes</taxon>
        <taxon>ecological metagenomes</taxon>
    </lineage>
</organism>
<name>E6PY83_9ZZZZ</name>
<comment type="caution">
    <text evidence="3">The sequence shown here is derived from an EMBL/GenBank/DDBJ whole genome shotgun (WGS) entry which is preliminary data.</text>
</comment>
<protein>
    <recommendedName>
        <fullName evidence="2">DUF5666 domain-containing protein</fullName>
    </recommendedName>
</protein>
<dbReference type="Pfam" id="PF18914">
    <property type="entry name" value="DUF5666"/>
    <property type="match status" value="1"/>
</dbReference>
<sequence length="258" mass="27767">MRIKADWYRGFLVALFLLTGCAAVPLIALAGNPFASQTDTSSAPRDGAPGMGGFIPGARGVLGTVTEVTADHFAVKTQAGEIYTVHFSANTRMMKQPPAPARGERQRGERPQMQPIHPTDIHVGDAITAGGELDEQAKSIGAVFIVQLDPARAAEMRAMEANYGKTWLAGRITAINETNITILGMLDHVSYVVTVDENTSFRERRDSVTLADLHPGQQLRVNGAPSGKFFAATLIHLMPQRRPDATEQTPPNTTAPPQ</sequence>
<reference evidence="3" key="1">
    <citation type="submission" date="2009-10" db="EMBL/GenBank/DDBJ databases">
        <title>Diversity of trophic interactions inside an arsenic-rich microbial ecosystem.</title>
        <authorList>
            <person name="Bertin P.N."/>
            <person name="Heinrich-Salmeron A."/>
            <person name="Pelletier E."/>
            <person name="Goulhen-Chollet F."/>
            <person name="Arsene-Ploetze F."/>
            <person name="Gallien S."/>
            <person name="Calteau A."/>
            <person name="Vallenet D."/>
            <person name="Casiot C."/>
            <person name="Chane-Woon-Ming B."/>
            <person name="Giloteaux L."/>
            <person name="Barakat M."/>
            <person name="Bonnefoy V."/>
            <person name="Bruneel O."/>
            <person name="Chandler M."/>
            <person name="Cleiss J."/>
            <person name="Duran R."/>
            <person name="Elbaz-Poulichet F."/>
            <person name="Fonknechten N."/>
            <person name="Lauga B."/>
            <person name="Mornico D."/>
            <person name="Ortet P."/>
            <person name="Schaeffer C."/>
            <person name="Siguier P."/>
            <person name="Alexander Thil Smith A."/>
            <person name="Van Dorsselaer A."/>
            <person name="Weissenbach J."/>
            <person name="Medigue C."/>
            <person name="Le Paslier D."/>
        </authorList>
    </citation>
    <scope>NUCLEOTIDE SEQUENCE</scope>
</reference>
<dbReference type="EMBL" id="CABN01000064">
    <property type="protein sequence ID" value="CBH99892.1"/>
    <property type="molecule type" value="Genomic_DNA"/>
</dbReference>
<gene>
    <name evidence="3" type="ORF">CARN3_0856</name>
</gene>
<dbReference type="InterPro" id="IPR043724">
    <property type="entry name" value="DUF5666"/>
</dbReference>
<accession>E6PY83</accession>
<dbReference type="PROSITE" id="PS51257">
    <property type="entry name" value="PROKAR_LIPOPROTEIN"/>
    <property type="match status" value="1"/>
</dbReference>
<evidence type="ECO:0000259" key="2">
    <source>
        <dbReference type="Pfam" id="PF18914"/>
    </source>
</evidence>
<evidence type="ECO:0000313" key="3">
    <source>
        <dbReference type="EMBL" id="CBH99892.1"/>
    </source>
</evidence>
<dbReference type="AlphaFoldDB" id="E6PY83"/>
<proteinExistence type="predicted"/>
<feature type="domain" description="DUF5666" evidence="2">
    <location>
        <begin position="170"/>
        <end position="231"/>
    </location>
</feature>
<evidence type="ECO:0000256" key="1">
    <source>
        <dbReference type="SAM" id="MobiDB-lite"/>
    </source>
</evidence>
<feature type="region of interest" description="Disordered" evidence="1">
    <location>
        <begin position="94"/>
        <end position="118"/>
    </location>
</feature>